<keyword evidence="1" id="KW-0808">Transferase</keyword>
<proteinExistence type="predicted"/>
<dbReference type="Pfam" id="PF08241">
    <property type="entry name" value="Methyltransf_11"/>
    <property type="match status" value="1"/>
</dbReference>
<reference evidence="3" key="1">
    <citation type="journal article" date="2014" name="Front. Microbiol.">
        <title>High frequency of phylogenetically diverse reductive dehalogenase-homologous genes in deep subseafloor sedimentary metagenomes.</title>
        <authorList>
            <person name="Kawai M."/>
            <person name="Futagami T."/>
            <person name="Toyoda A."/>
            <person name="Takaki Y."/>
            <person name="Nishi S."/>
            <person name="Hori S."/>
            <person name="Arai W."/>
            <person name="Tsubouchi T."/>
            <person name="Morono Y."/>
            <person name="Uchiyama I."/>
            <person name="Ito T."/>
            <person name="Fujiyama A."/>
            <person name="Inagaki F."/>
            <person name="Takami H."/>
        </authorList>
    </citation>
    <scope>NUCLEOTIDE SEQUENCE</scope>
    <source>
        <strain evidence="3">Expedition CK06-06</strain>
    </source>
</reference>
<evidence type="ECO:0000259" key="2">
    <source>
        <dbReference type="Pfam" id="PF08241"/>
    </source>
</evidence>
<dbReference type="CDD" id="cd02440">
    <property type="entry name" value="AdoMet_MTases"/>
    <property type="match status" value="1"/>
</dbReference>
<feature type="domain" description="Methyltransferase type 11" evidence="2">
    <location>
        <begin position="18"/>
        <end position="119"/>
    </location>
</feature>
<dbReference type="Gene3D" id="3.40.50.150">
    <property type="entry name" value="Vaccinia Virus protein VP39"/>
    <property type="match status" value="1"/>
</dbReference>
<evidence type="ECO:0000313" key="3">
    <source>
        <dbReference type="EMBL" id="GAG29976.1"/>
    </source>
</evidence>
<dbReference type="EMBL" id="BARS01046495">
    <property type="protein sequence ID" value="GAG29976.1"/>
    <property type="molecule type" value="Genomic_DNA"/>
</dbReference>
<evidence type="ECO:0000256" key="1">
    <source>
        <dbReference type="ARBA" id="ARBA00022679"/>
    </source>
</evidence>
<feature type="non-terminal residue" evidence="3">
    <location>
        <position position="214"/>
    </location>
</feature>
<name>X0XZ59_9ZZZZ</name>
<dbReference type="PANTHER" id="PTHR44068:SF11">
    <property type="entry name" value="GERANYL DIPHOSPHATE 2-C-METHYLTRANSFERASE"/>
    <property type="match status" value="1"/>
</dbReference>
<gene>
    <name evidence="3" type="ORF">S01H1_69988</name>
</gene>
<sequence length="214" mass="24775">MLTVDFNLLPIRGGERVLDVGCGPGRHSWYVCKLDHCSVYAMDYDLESLQKAKWMLNQMDSENETKGEWAVLQGNAIRLPFRDGAFDKIICSEVLEHVLDDEQGVRELFRVLKGGGELAVSVPAYLPETIYWKLSEAYHTNPGGHIRIYRQRELINLLRRNNLTVYAIRHKHAFHSPYWLLRCLFGVRNENALIPSLYHKFLAWQIDSKLGFLN</sequence>
<dbReference type="SUPFAM" id="SSF53335">
    <property type="entry name" value="S-adenosyl-L-methionine-dependent methyltransferases"/>
    <property type="match status" value="1"/>
</dbReference>
<accession>X0XZ59</accession>
<dbReference type="InterPro" id="IPR029063">
    <property type="entry name" value="SAM-dependent_MTases_sf"/>
</dbReference>
<organism evidence="3">
    <name type="scientific">marine sediment metagenome</name>
    <dbReference type="NCBI Taxonomy" id="412755"/>
    <lineage>
        <taxon>unclassified sequences</taxon>
        <taxon>metagenomes</taxon>
        <taxon>ecological metagenomes</taxon>
    </lineage>
</organism>
<protein>
    <recommendedName>
        <fullName evidence="2">Methyltransferase type 11 domain-containing protein</fullName>
    </recommendedName>
</protein>
<dbReference type="InterPro" id="IPR013216">
    <property type="entry name" value="Methyltransf_11"/>
</dbReference>
<dbReference type="PANTHER" id="PTHR44068">
    <property type="entry name" value="ZGC:194242"/>
    <property type="match status" value="1"/>
</dbReference>
<comment type="caution">
    <text evidence="3">The sequence shown here is derived from an EMBL/GenBank/DDBJ whole genome shotgun (WGS) entry which is preliminary data.</text>
</comment>
<dbReference type="InterPro" id="IPR050447">
    <property type="entry name" value="Erg6_SMT_methyltransf"/>
</dbReference>
<dbReference type="AlphaFoldDB" id="X0XZ59"/>
<dbReference type="GO" id="GO:0008757">
    <property type="term" value="F:S-adenosylmethionine-dependent methyltransferase activity"/>
    <property type="evidence" value="ECO:0007669"/>
    <property type="project" value="InterPro"/>
</dbReference>